<dbReference type="OrthoDB" id="775356at2759"/>
<dbReference type="Proteomes" id="UP000070444">
    <property type="component" value="Unassembled WGS sequence"/>
</dbReference>
<dbReference type="PROSITE" id="PS00509">
    <property type="entry name" value="RAS_GTPASE_ACTIV_1"/>
    <property type="match status" value="1"/>
</dbReference>
<dbReference type="InterPro" id="IPR001849">
    <property type="entry name" value="PH_domain"/>
</dbReference>
<evidence type="ECO:0000313" key="7">
    <source>
        <dbReference type="EMBL" id="KXN67809.1"/>
    </source>
</evidence>
<feature type="coiled-coil region" evidence="2">
    <location>
        <begin position="106"/>
        <end position="133"/>
    </location>
</feature>
<dbReference type="SUPFAM" id="SSF48350">
    <property type="entry name" value="GTPase activation domain, GAP"/>
    <property type="match status" value="1"/>
</dbReference>
<evidence type="ECO:0000259" key="4">
    <source>
        <dbReference type="PROSITE" id="PS50003"/>
    </source>
</evidence>
<accession>A0A137NYX6</accession>
<dbReference type="EMBL" id="KQ964611">
    <property type="protein sequence ID" value="KXN67809.1"/>
    <property type="molecule type" value="Genomic_DNA"/>
</dbReference>
<dbReference type="Pfam" id="PF00168">
    <property type="entry name" value="C2"/>
    <property type="match status" value="1"/>
</dbReference>
<feature type="domain" description="C2" evidence="5">
    <location>
        <begin position="516"/>
        <end position="631"/>
    </location>
</feature>
<dbReference type="STRING" id="796925.A0A137NYX6"/>
<keyword evidence="8" id="KW-1185">Reference proteome</keyword>
<sequence length="1052" mass="121172">MAVLNIRESINMSPMFLNRLHAKEVSIFSLIDRINDWIEVHSHIFNLYKELKNVTIELEKEFKLINNNQFNSDFDRLNLDKLNQLLNENIFQYKLGYFEELISEVIKPMKDELNQCQDQLKNFQKDFKQTNNLYEQSINNFTGLKKITMDVSAATKLVKETQTLYNLRVSNCQKLLNRVTVINYLSEFIENWWGKQINRYIQFTHQSVIKTSHDWDNRGYQSSLVQWELNNQMISININPEQNALSKNFQSVKFYQVQDLFRTDLAKFCKNLGLPLIDQNSQTLQLLNANQVHEIEEKEGYLFYCKSSEDDHWERGYFKSTIDRNFIEISDKKKKGELDLSIDMNPVNSALFGMDFGRNGPMGMNGQEFDGDREFNHMGGGSAQLSRSPSTLSQQLTPSRKSQSSWSGSDQTVVKTGPVFFQEYKNQSKEAGGWKKMVFTLLRSGILLQHDEASKSLVTTYDLNKLSRHAIQSLDEGWFGIRGAFSIQLDDHRKLLFQAQTLLERNIWVCLIKTFGHPEIFGKLTPIPKIYRLCRSFWLRIIDGRNFPPTMSHLYCQVLVNGALVAVTPTRAKHENPFWREDFMLDDLPALKDGITVSILSQNKYQKDTVVGNCSVPVQSNRSAEIYEGWYPVIRTQVKSVKKTKGAPLISSIQSPTYVGDLRMRLRYDEAVVLASNQYQPLLQLLLDLRSGLVYDIIASARDVDWVADTFLKIYCANHMTIAWLKNLADVEVAQSEDPNLLFRGNSVMTKSIETYMKMVGLQYVDETLGDIVRTICNERIIVEVDASKLEKAEDVKAQWKTLISYAQKIWDSVNSSKTRCPKELRLFFSYLREITSNKFKDQPEKVMNTRYTCISGFLFLRLVCPAILSPKLFGLVREHPDPKNQRTLTLLAKSLQCLANLADFGVKEQYMTQMNEFIEHNTNHLMDFIDYIASDPVNDSNTTIPEVEQAYPLPPHRTGFSGPLPPYTIDLDRELSSLSRYVVRHSKYYKSIISGQPPAKSQNGEGSVPVEIPTRKSKPEALEKLLSACNQIDFFTKDCIKAGTEEIIWEM</sequence>
<evidence type="ECO:0000259" key="6">
    <source>
        <dbReference type="PROSITE" id="PS50018"/>
    </source>
</evidence>
<evidence type="ECO:0000256" key="1">
    <source>
        <dbReference type="ARBA" id="ARBA00022468"/>
    </source>
</evidence>
<gene>
    <name evidence="7" type="ORF">CONCODRAFT_86751</name>
</gene>
<dbReference type="PANTHER" id="PTHR10194">
    <property type="entry name" value="RAS GTPASE-ACTIVATING PROTEINS"/>
    <property type="match status" value="1"/>
</dbReference>
<feature type="domain" description="PH" evidence="4">
    <location>
        <begin position="412"/>
        <end position="517"/>
    </location>
</feature>
<dbReference type="InterPro" id="IPR011993">
    <property type="entry name" value="PH-like_dom_sf"/>
</dbReference>
<dbReference type="Gene3D" id="2.60.40.150">
    <property type="entry name" value="C2 domain"/>
    <property type="match status" value="1"/>
</dbReference>
<dbReference type="InterPro" id="IPR039360">
    <property type="entry name" value="Ras_GTPase"/>
</dbReference>
<organism evidence="7 8">
    <name type="scientific">Conidiobolus coronatus (strain ATCC 28846 / CBS 209.66 / NRRL 28638)</name>
    <name type="common">Delacroixia coronata</name>
    <dbReference type="NCBI Taxonomy" id="796925"/>
    <lineage>
        <taxon>Eukaryota</taxon>
        <taxon>Fungi</taxon>
        <taxon>Fungi incertae sedis</taxon>
        <taxon>Zoopagomycota</taxon>
        <taxon>Entomophthoromycotina</taxon>
        <taxon>Entomophthoromycetes</taxon>
        <taxon>Entomophthorales</taxon>
        <taxon>Ancylistaceae</taxon>
        <taxon>Conidiobolus</taxon>
    </lineage>
</organism>
<feature type="region of interest" description="Disordered" evidence="3">
    <location>
        <begin position="366"/>
        <end position="411"/>
    </location>
</feature>
<feature type="region of interest" description="Disordered" evidence="3">
    <location>
        <begin position="995"/>
        <end position="1015"/>
    </location>
</feature>
<evidence type="ECO:0000256" key="2">
    <source>
        <dbReference type="SAM" id="Coils"/>
    </source>
</evidence>
<dbReference type="InterPro" id="IPR008936">
    <property type="entry name" value="Rho_GTPase_activation_prot"/>
</dbReference>
<dbReference type="PROSITE" id="PS50018">
    <property type="entry name" value="RAS_GTPASE_ACTIV_2"/>
    <property type="match status" value="1"/>
</dbReference>
<dbReference type="PROSITE" id="PS50004">
    <property type="entry name" value="C2"/>
    <property type="match status" value="1"/>
</dbReference>
<keyword evidence="1" id="KW-0343">GTPase activation</keyword>
<dbReference type="SMART" id="SM00233">
    <property type="entry name" value="PH"/>
    <property type="match status" value="1"/>
</dbReference>
<dbReference type="InterPro" id="IPR035892">
    <property type="entry name" value="C2_domain_sf"/>
</dbReference>
<feature type="domain" description="Ras-GAP" evidence="6">
    <location>
        <begin position="703"/>
        <end position="901"/>
    </location>
</feature>
<dbReference type="Gene3D" id="2.30.29.30">
    <property type="entry name" value="Pleckstrin-homology domain (PH domain)/Phosphotyrosine-binding domain (PTB)"/>
    <property type="match status" value="1"/>
</dbReference>
<feature type="compositionally biased region" description="Polar residues" evidence="3">
    <location>
        <begin position="383"/>
        <end position="411"/>
    </location>
</feature>
<reference evidence="7 8" key="1">
    <citation type="journal article" date="2015" name="Genome Biol. Evol.">
        <title>Phylogenomic analyses indicate that early fungi evolved digesting cell walls of algal ancestors of land plants.</title>
        <authorList>
            <person name="Chang Y."/>
            <person name="Wang S."/>
            <person name="Sekimoto S."/>
            <person name="Aerts A.L."/>
            <person name="Choi C."/>
            <person name="Clum A."/>
            <person name="LaButti K.M."/>
            <person name="Lindquist E.A."/>
            <person name="Yee Ngan C."/>
            <person name="Ohm R.A."/>
            <person name="Salamov A.A."/>
            <person name="Grigoriev I.V."/>
            <person name="Spatafora J.W."/>
            <person name="Berbee M.L."/>
        </authorList>
    </citation>
    <scope>NUCLEOTIDE SEQUENCE [LARGE SCALE GENOMIC DNA]</scope>
    <source>
        <strain evidence="7 8">NRRL 28638</strain>
    </source>
</reference>
<dbReference type="InterPro" id="IPR001936">
    <property type="entry name" value="RasGAP_dom"/>
</dbReference>
<evidence type="ECO:0000259" key="5">
    <source>
        <dbReference type="PROSITE" id="PS50004"/>
    </source>
</evidence>
<protein>
    <submittedName>
        <fullName evidence="7">Rho GTPase activation protein</fullName>
    </submittedName>
</protein>
<dbReference type="PANTHER" id="PTHR10194:SF60">
    <property type="entry name" value="RAS GTPASE-ACTIVATING PROTEIN RASKOL"/>
    <property type="match status" value="1"/>
</dbReference>
<evidence type="ECO:0000256" key="3">
    <source>
        <dbReference type="SAM" id="MobiDB-lite"/>
    </source>
</evidence>
<dbReference type="Gene3D" id="1.10.506.10">
    <property type="entry name" value="GTPase Activation - p120gap, domain 1"/>
    <property type="match status" value="2"/>
</dbReference>
<dbReference type="PROSITE" id="PS50003">
    <property type="entry name" value="PH_DOMAIN"/>
    <property type="match status" value="1"/>
</dbReference>
<dbReference type="Pfam" id="PF00616">
    <property type="entry name" value="RasGAP"/>
    <property type="match status" value="2"/>
</dbReference>
<dbReference type="SUPFAM" id="SSF50729">
    <property type="entry name" value="PH domain-like"/>
    <property type="match status" value="1"/>
</dbReference>
<dbReference type="AlphaFoldDB" id="A0A137NYX6"/>
<dbReference type="InterPro" id="IPR023152">
    <property type="entry name" value="RasGAP_CS"/>
</dbReference>
<dbReference type="SUPFAM" id="SSF49562">
    <property type="entry name" value="C2 domain (Calcium/lipid-binding domain, CaLB)"/>
    <property type="match status" value="1"/>
</dbReference>
<dbReference type="GO" id="GO:0005096">
    <property type="term" value="F:GTPase activator activity"/>
    <property type="evidence" value="ECO:0007669"/>
    <property type="project" value="UniProtKB-KW"/>
</dbReference>
<evidence type="ECO:0000313" key="8">
    <source>
        <dbReference type="Proteomes" id="UP000070444"/>
    </source>
</evidence>
<keyword evidence="2" id="KW-0175">Coiled coil</keyword>
<proteinExistence type="predicted"/>
<dbReference type="InterPro" id="IPR000008">
    <property type="entry name" value="C2_dom"/>
</dbReference>
<name>A0A137NYX6_CONC2</name>
<dbReference type="SMART" id="SM00323">
    <property type="entry name" value="RasGAP"/>
    <property type="match status" value="1"/>
</dbReference>